<dbReference type="EC" id="2.7.11.1" evidence="2"/>
<sequence>MVDNDYNTKSITDAINRIFSIQWNLIPTQLNSDFKLHIENYRHFLPKIVSRYQIYSIIPNNQTFVDQNVELLVEDGALRKFILHEHDDLNDLLMKKEDYDEYIQLLMRMFHNDDVCVKAFKGLQKFQSENLKVVKFSKDQISPSFITEEGLQRLIGLDLLEILPQSSSNKSTLKLSHPKYGYIINLYQKSKNFILKTISRNKWKEIKHNELYEKWESNKSKFKDFKGLNLYWILHWLIGEGILEIFKISDGTGYKIIRQ</sequence>
<keyword evidence="3" id="KW-1185">Reference proteome</keyword>
<comment type="caution">
    <text evidence="2">The sequence shown here is derived from an EMBL/GenBank/DDBJ whole genome shotgun (WGS) entry which is preliminary data.</text>
</comment>
<evidence type="ECO:0000313" key="2">
    <source>
        <dbReference type="EMBL" id="CCH41756.1"/>
    </source>
</evidence>
<proteinExistence type="inferred from homology"/>
<dbReference type="Proteomes" id="UP000009328">
    <property type="component" value="Unassembled WGS sequence"/>
</dbReference>
<dbReference type="AlphaFoldDB" id="K0KFS8"/>
<dbReference type="EMBL" id="CAIF01000028">
    <property type="protein sequence ID" value="CCH41756.1"/>
    <property type="molecule type" value="Genomic_DNA"/>
</dbReference>
<dbReference type="PANTHER" id="PTHR15243:SF0">
    <property type="entry name" value="SERINE_THREONINE-PROTEIN KINASE 19"/>
    <property type="match status" value="1"/>
</dbReference>
<organism evidence="2 3">
    <name type="scientific">Wickerhamomyces ciferrii (strain ATCC 14091 / BCRC 22168 / CBS 111 / JCM 3599 / NBRC 0793 / NRRL Y-1031 F-60-10)</name>
    <name type="common">Yeast</name>
    <name type="synonym">Pichia ciferrii</name>
    <dbReference type="NCBI Taxonomy" id="1206466"/>
    <lineage>
        <taxon>Eukaryota</taxon>
        <taxon>Fungi</taxon>
        <taxon>Dikarya</taxon>
        <taxon>Ascomycota</taxon>
        <taxon>Saccharomycotina</taxon>
        <taxon>Saccharomycetes</taxon>
        <taxon>Phaffomycetales</taxon>
        <taxon>Wickerhamomycetaceae</taxon>
        <taxon>Wickerhamomyces</taxon>
    </lineage>
</organism>
<comment type="similarity">
    <text evidence="1">Belongs to the STK19 family.</text>
</comment>
<dbReference type="GO" id="GO:0004674">
    <property type="term" value="F:protein serine/threonine kinase activity"/>
    <property type="evidence" value="ECO:0007669"/>
    <property type="project" value="UniProtKB-EC"/>
</dbReference>
<dbReference type="Pfam" id="PF10494">
    <property type="entry name" value="Stk19"/>
    <property type="match status" value="1"/>
</dbReference>
<accession>K0KFS8</accession>
<dbReference type="GO" id="GO:0046579">
    <property type="term" value="P:positive regulation of Ras protein signal transduction"/>
    <property type="evidence" value="ECO:0007669"/>
    <property type="project" value="TreeGrafter"/>
</dbReference>
<dbReference type="InParanoid" id="K0KFS8"/>
<gene>
    <name evidence="2" type="ORF">BN7_1295</name>
</gene>
<evidence type="ECO:0000313" key="3">
    <source>
        <dbReference type="Proteomes" id="UP000009328"/>
    </source>
</evidence>
<keyword evidence="2" id="KW-0808">Transferase</keyword>
<reference evidence="2 3" key="1">
    <citation type="journal article" date="2012" name="Eukaryot. Cell">
        <title>Draft genome sequence of Wickerhamomyces ciferrii NRRL Y-1031 F-60-10.</title>
        <authorList>
            <person name="Schneider J."/>
            <person name="Andrea H."/>
            <person name="Blom J."/>
            <person name="Jaenicke S."/>
            <person name="Ruckert C."/>
            <person name="Schorsch C."/>
            <person name="Szczepanowski R."/>
            <person name="Farwick M."/>
            <person name="Goesmann A."/>
            <person name="Puhler A."/>
            <person name="Schaffer S."/>
            <person name="Tauch A."/>
            <person name="Kohler T."/>
            <person name="Brinkrolf K."/>
        </authorList>
    </citation>
    <scope>NUCLEOTIDE SEQUENCE [LARGE SCALE GENOMIC DNA]</scope>
    <source>
        <strain evidence="3">ATCC 14091 / BCRC 22168 / CBS 111 / JCM 3599 / NBRC 0793 / NRRL Y-1031 F-60-10</strain>
    </source>
</reference>
<dbReference type="PANTHER" id="PTHR15243">
    <property type="entry name" value="SERINE/THREONINE-PROTEIN KINASE 19"/>
    <property type="match status" value="1"/>
</dbReference>
<evidence type="ECO:0000256" key="1">
    <source>
        <dbReference type="ARBA" id="ARBA00093458"/>
    </source>
</evidence>
<protein>
    <submittedName>
        <fullName evidence="2">Serine/threonine-protein kinase</fullName>
        <ecNumber evidence="2">2.7.11.1</ecNumber>
    </submittedName>
</protein>
<dbReference type="InterPro" id="IPR018865">
    <property type="entry name" value="STK19-like"/>
</dbReference>
<name>K0KFS8_WICCF</name>
<keyword evidence="2" id="KW-0418">Kinase</keyword>
<dbReference type="HOGENOM" id="CLU_1074439_0_0_1"/>